<evidence type="ECO:0000313" key="1">
    <source>
        <dbReference type="EMBL" id="CAB4549082.1"/>
    </source>
</evidence>
<name>A0A6J6CCG8_9ZZZZ</name>
<gene>
    <name evidence="1" type="ORF">UFOPK1440_01004</name>
</gene>
<sequence>MPVITRVAAENEGVAITVTEVVPLLTLIEVPGVSASVPLTVKFARVFTVDSAGATPV</sequence>
<reference evidence="1" key="1">
    <citation type="submission" date="2020-05" db="EMBL/GenBank/DDBJ databases">
        <authorList>
            <person name="Chiriac C."/>
            <person name="Salcher M."/>
            <person name="Ghai R."/>
            <person name="Kavagutti S V."/>
        </authorList>
    </citation>
    <scope>NUCLEOTIDE SEQUENCE</scope>
</reference>
<accession>A0A6J6CCG8</accession>
<dbReference type="AlphaFoldDB" id="A0A6J6CCG8"/>
<organism evidence="1">
    <name type="scientific">freshwater metagenome</name>
    <dbReference type="NCBI Taxonomy" id="449393"/>
    <lineage>
        <taxon>unclassified sequences</taxon>
        <taxon>metagenomes</taxon>
        <taxon>ecological metagenomes</taxon>
    </lineage>
</organism>
<dbReference type="EMBL" id="CAEZSP010000064">
    <property type="protein sequence ID" value="CAB4549082.1"/>
    <property type="molecule type" value="Genomic_DNA"/>
</dbReference>
<protein>
    <submittedName>
        <fullName evidence="1">Unannotated protein</fullName>
    </submittedName>
</protein>
<proteinExistence type="predicted"/>